<feature type="domain" description="PLA2c" evidence="10">
    <location>
        <begin position="1"/>
        <end position="465"/>
    </location>
</feature>
<keyword evidence="3" id="KW-0732">Signal</keyword>
<keyword evidence="4 8" id="KW-0378">Hydrolase</keyword>
<evidence type="ECO:0000256" key="1">
    <source>
        <dbReference type="ARBA" id="ARBA00008780"/>
    </source>
</evidence>
<keyword evidence="6 8" id="KW-0443">Lipid metabolism</keyword>
<evidence type="ECO:0000313" key="11">
    <source>
        <dbReference type="EMBL" id="TFY82193.1"/>
    </source>
</evidence>
<dbReference type="PROSITE" id="PS51210">
    <property type="entry name" value="PLA2C"/>
    <property type="match status" value="1"/>
</dbReference>
<dbReference type="SMART" id="SM00022">
    <property type="entry name" value="PLAc"/>
    <property type="match status" value="1"/>
</dbReference>
<evidence type="ECO:0000256" key="7">
    <source>
        <dbReference type="ARBA" id="ARBA00023180"/>
    </source>
</evidence>
<dbReference type="GO" id="GO:0046475">
    <property type="term" value="P:glycerophospholipid catabolic process"/>
    <property type="evidence" value="ECO:0007669"/>
    <property type="project" value="TreeGrafter"/>
</dbReference>
<keyword evidence="12" id="KW-1185">Reference proteome</keyword>
<comment type="caution">
    <text evidence="11">The sequence shown here is derived from an EMBL/GenBank/DDBJ whole genome shotgun (WGS) entry which is preliminary data.</text>
</comment>
<dbReference type="InterPro" id="IPR002642">
    <property type="entry name" value="LysoPLipase_cat_dom"/>
</dbReference>
<sequence>MNDWPTVEDLVFGNSNGLSGWLLDLALATPDGIDIFNDKNSGWIGALVTSVVAKGKAGFDTSITDTWARMISYHFLNGTSRDNFFANDTSHGAGQLWSRIVDQPSWQARFPPFPIVTVDSRPVGSNATTTDLTPTVYEVTPLEFGSWDPSLSAMVNLSYAGTVLNEGNPANDTACVTAFDQAGFVMGTSASLFNQIFDRARDTLDDFDEGSSKGLLYALSQQVSEVRNVSDDVASWPNPFQGINNGTFQDAAYDRLELIDGGSNGENVPIGPMFVRARAMDLIVAIDGSFDTEDNTWPKCAFPSPLLLSCVLILTSAARRCWRVRAPAHDLEHDAPADAADPEFDGRLYPARVAARALPPELAAVQRRQARHQLDYTVKHTRVFIDQAHNNTLAGFLPNTTQADPNWPKCLQCAALAAALDHQFGNTDIWNFLQMSASLRLVFVQVASLVCSAFSKSPCPNLHMAELAGSPTFWTFWPFDARLVRSCL</sequence>
<comment type="catalytic activity">
    <reaction evidence="9">
        <text>a 1-acyl-sn-glycero-3-phosphocholine + H2O = sn-glycerol 3-phosphocholine + a fatty acid + H(+)</text>
        <dbReference type="Rhea" id="RHEA:15177"/>
        <dbReference type="ChEBI" id="CHEBI:15377"/>
        <dbReference type="ChEBI" id="CHEBI:15378"/>
        <dbReference type="ChEBI" id="CHEBI:16870"/>
        <dbReference type="ChEBI" id="CHEBI:28868"/>
        <dbReference type="ChEBI" id="CHEBI:58168"/>
        <dbReference type="EC" id="3.1.1.5"/>
    </reaction>
</comment>
<evidence type="ECO:0000256" key="6">
    <source>
        <dbReference type="ARBA" id="ARBA00023098"/>
    </source>
</evidence>
<dbReference type="GO" id="GO:0004622">
    <property type="term" value="F:phosphatidylcholine lysophospholipase activity"/>
    <property type="evidence" value="ECO:0007669"/>
    <property type="project" value="UniProtKB-EC"/>
</dbReference>
<dbReference type="Proteomes" id="UP000298061">
    <property type="component" value="Unassembled WGS sequence"/>
</dbReference>
<dbReference type="PANTHER" id="PTHR10728">
    <property type="entry name" value="CYTOSOLIC PHOSPHOLIPASE A2"/>
    <property type="match status" value="1"/>
</dbReference>
<reference evidence="11 12" key="1">
    <citation type="submission" date="2019-02" db="EMBL/GenBank/DDBJ databases">
        <title>Genome sequencing of the rare red list fungi Hericium alpestre (H. flagellum).</title>
        <authorList>
            <person name="Buettner E."/>
            <person name="Kellner H."/>
        </authorList>
    </citation>
    <scope>NUCLEOTIDE SEQUENCE [LARGE SCALE GENOMIC DNA]</scope>
    <source>
        <strain evidence="11 12">DSM 108284</strain>
    </source>
</reference>
<dbReference type="GO" id="GO:0004623">
    <property type="term" value="F:phospholipase A2 activity"/>
    <property type="evidence" value="ECO:0007669"/>
    <property type="project" value="TreeGrafter"/>
</dbReference>
<dbReference type="SUPFAM" id="SSF52151">
    <property type="entry name" value="FabD/lysophospholipase-like"/>
    <property type="match status" value="1"/>
</dbReference>
<proteinExistence type="inferred from homology"/>
<dbReference type="AlphaFoldDB" id="A0A4Z0A7B8"/>
<comment type="similarity">
    <text evidence="1 9">Belongs to the lysophospholipase family.</text>
</comment>
<dbReference type="EC" id="3.1.1.5" evidence="2 9"/>
<dbReference type="Pfam" id="PF01735">
    <property type="entry name" value="PLA2_B"/>
    <property type="match status" value="1"/>
</dbReference>
<gene>
    <name evidence="11" type="ORF">EWM64_g1817</name>
</gene>
<dbReference type="GO" id="GO:0005829">
    <property type="term" value="C:cytosol"/>
    <property type="evidence" value="ECO:0007669"/>
    <property type="project" value="TreeGrafter"/>
</dbReference>
<dbReference type="OrthoDB" id="4084751at2759"/>
<name>A0A4Z0A7B8_9AGAM</name>
<evidence type="ECO:0000256" key="2">
    <source>
        <dbReference type="ARBA" id="ARBA00013274"/>
    </source>
</evidence>
<dbReference type="InterPro" id="IPR016035">
    <property type="entry name" value="Acyl_Trfase/lysoPLipase"/>
</dbReference>
<dbReference type="Gene3D" id="3.40.1090.10">
    <property type="entry name" value="Cytosolic phospholipase A2 catalytic domain"/>
    <property type="match status" value="1"/>
</dbReference>
<evidence type="ECO:0000256" key="3">
    <source>
        <dbReference type="ARBA" id="ARBA00022729"/>
    </source>
</evidence>
<dbReference type="EMBL" id="SFCI01000133">
    <property type="protein sequence ID" value="TFY82193.1"/>
    <property type="molecule type" value="Genomic_DNA"/>
</dbReference>
<dbReference type="STRING" id="135208.A0A4Z0A7B8"/>
<keyword evidence="5 8" id="KW-0442">Lipid degradation</keyword>
<protein>
    <recommendedName>
        <fullName evidence="2 9">Lysophospholipase</fullName>
        <ecNumber evidence="2 9">3.1.1.5</ecNumber>
    </recommendedName>
</protein>
<evidence type="ECO:0000313" key="12">
    <source>
        <dbReference type="Proteomes" id="UP000298061"/>
    </source>
</evidence>
<keyword evidence="7" id="KW-0325">Glycoprotein</keyword>
<evidence type="ECO:0000256" key="5">
    <source>
        <dbReference type="ARBA" id="ARBA00022963"/>
    </source>
</evidence>
<evidence type="ECO:0000259" key="10">
    <source>
        <dbReference type="PROSITE" id="PS51210"/>
    </source>
</evidence>
<accession>A0A4Z0A7B8</accession>
<evidence type="ECO:0000256" key="8">
    <source>
        <dbReference type="PROSITE-ProRule" id="PRU00555"/>
    </source>
</evidence>
<evidence type="ECO:0000256" key="9">
    <source>
        <dbReference type="RuleBase" id="RU362103"/>
    </source>
</evidence>
<dbReference type="PANTHER" id="PTHR10728:SF33">
    <property type="entry name" value="LYSOPHOSPHOLIPASE 1-RELATED"/>
    <property type="match status" value="1"/>
</dbReference>
<evidence type="ECO:0000256" key="4">
    <source>
        <dbReference type="ARBA" id="ARBA00022801"/>
    </source>
</evidence>
<organism evidence="11 12">
    <name type="scientific">Hericium alpestre</name>
    <dbReference type="NCBI Taxonomy" id="135208"/>
    <lineage>
        <taxon>Eukaryota</taxon>
        <taxon>Fungi</taxon>
        <taxon>Dikarya</taxon>
        <taxon>Basidiomycota</taxon>
        <taxon>Agaricomycotina</taxon>
        <taxon>Agaricomycetes</taxon>
        <taxon>Russulales</taxon>
        <taxon>Hericiaceae</taxon>
        <taxon>Hericium</taxon>
    </lineage>
</organism>